<accession>A0A5N5TGL3</accession>
<dbReference type="GO" id="GO:0006890">
    <property type="term" value="P:retrograde vesicle-mediated transport, Golgi to endoplasmic reticulum"/>
    <property type="evidence" value="ECO:0007669"/>
    <property type="project" value="TreeGrafter"/>
</dbReference>
<dbReference type="AlphaFoldDB" id="A0A5N5TGL3"/>
<dbReference type="PANTHER" id="PTHR15922">
    <property type="entry name" value="NEUROBLASTOMA-AMPLIFIED SEQUENCE"/>
    <property type="match status" value="1"/>
</dbReference>
<dbReference type="InterPro" id="IPR054751">
    <property type="entry name" value="NBAS_C"/>
</dbReference>
<evidence type="ECO:0000259" key="1">
    <source>
        <dbReference type="Pfam" id="PF22913"/>
    </source>
</evidence>
<sequence>VEDYEVASNWCLQLVKGCYGEGWEVCAKIGKCDRVVDSSLKARLLDFALTHAFPEYLESLLKASLKVKRVAKITEDPSPELLTPVESSSKPLLFSMTKNVLSATAASTSSLVSSVASKRMWKNAVGWLRPLRKSLSRSIKRDTIEKVGNFEFNKQGCHAFYSDILPEAHISSLGPSYKSYAPTTFTNPALEVSFTLLRIALMEESLYQGNSVQTNSTGKRYFLSYRKVIKGVLQEDLLLGVSFLILLNSPQDVYQVYSSLPRTEISLQVFLYYYALQIYTYLCPWEKPGIAPIFLHSPENVISCVRKIISKEINIKDEYILHYVDYFHQTDQMVTDYMQVQALLRLETGIDIERFLSEVEYKKDTVLGLAMTSDTETLDLAISLAEKYDVSMWELYMSHLRFLFDSPNIDCNELDRIVSERNIVSHLKSRYEDFLTTMEEVILYSIDGRDHDKLSFYFNLIKNTSEDEVTKKNAASHVNYLKQIKDVAPNLDYKTLLIPNSNALEILRPELNSANVEMLANFAQNMPQQECVLDPSTVYCAWAQKHFFETSGKKRPKTVNEWIKRFDETTSILKKLKPKDVNLFIGSFVLTEEGVSKVPLEARKEIIKKAAKYCKRKVDETEDESESKNWMDVFLRFDKLEKHLELLRSNVFKNLQSSSDPVLQRYAHEFMLSGGDEDALKSLSKKVLNELCSMDVLRSVLSVYPEEVSQIPEDIFQEVLRQTLSNLQNLQTSKKDEEVERLCRIFLHLLKELKKYCEEGGDLLDSEDVLDEVRNFAQDNTISVIIRVKIMSYAHQFLPLNEKDLQLFQSMKTGNIVTEAFMSPSKANRSKGNSQLSSVPSNIDTEEGRLELFENLLEKMDSVKKAESIIELLSIWPKFHSNIYVDVETNPFLRVFVKLINHPKIKDEKLYLDLILSCTIRAVNESQMNEECIHVLVEKLIELPKNENLKYAFKISLNSSQHSARQKVIERYLNLPKILPECFDEELIELIIEKEAVVDILPTCLYGPVVSYLSDERNITKCKLVVDQLEVSNHGIEAASLAMRSWSSSSLPRGFKTASSVIKSFRRWF</sequence>
<proteinExistence type="predicted"/>
<evidence type="ECO:0000313" key="2">
    <source>
        <dbReference type="EMBL" id="KAB7505319.1"/>
    </source>
</evidence>
<dbReference type="PANTHER" id="PTHR15922:SF2">
    <property type="entry name" value="NBAS SUBUNIT OF NRZ TETHERING COMPLEX"/>
    <property type="match status" value="1"/>
</dbReference>
<feature type="non-terminal residue" evidence="2">
    <location>
        <position position="1"/>
    </location>
</feature>
<dbReference type="EMBL" id="SEYY01001394">
    <property type="protein sequence ID" value="KAB7505319.1"/>
    <property type="molecule type" value="Genomic_DNA"/>
</dbReference>
<dbReference type="Pfam" id="PF22913">
    <property type="entry name" value="NBAS_11th"/>
    <property type="match status" value="1"/>
</dbReference>
<dbReference type="GO" id="GO:0070939">
    <property type="term" value="C:Dsl1/NZR complex"/>
    <property type="evidence" value="ECO:0007669"/>
    <property type="project" value="TreeGrafter"/>
</dbReference>
<reference evidence="2 3" key="1">
    <citation type="journal article" date="2019" name="PLoS Biol.">
        <title>Sex chromosomes control vertical transmission of feminizing Wolbachia symbionts in an isopod.</title>
        <authorList>
            <person name="Becking T."/>
            <person name="Chebbi M.A."/>
            <person name="Giraud I."/>
            <person name="Moumen B."/>
            <person name="Laverre T."/>
            <person name="Caubet Y."/>
            <person name="Peccoud J."/>
            <person name="Gilbert C."/>
            <person name="Cordaux R."/>
        </authorList>
    </citation>
    <scope>NUCLEOTIDE SEQUENCE [LARGE SCALE GENOMIC DNA]</scope>
    <source>
        <strain evidence="2">ANa2</strain>
        <tissue evidence="2">Whole body excluding digestive tract and cuticle</tissue>
    </source>
</reference>
<feature type="domain" description="NBAS subunit of NRZ tethering complex C-terminal" evidence="1">
    <location>
        <begin position="675"/>
        <end position="800"/>
    </location>
</feature>
<dbReference type="OrthoDB" id="19988at2759"/>
<protein>
    <submittedName>
        <fullName evidence="2">Neuroblastoma-amplified sequence</fullName>
    </submittedName>
</protein>
<dbReference type="GO" id="GO:0000149">
    <property type="term" value="F:SNARE binding"/>
    <property type="evidence" value="ECO:0007669"/>
    <property type="project" value="TreeGrafter"/>
</dbReference>
<gene>
    <name evidence="2" type="primary">NBAS_0</name>
    <name evidence="2" type="ORF">Anas_05941</name>
</gene>
<name>A0A5N5TGL3_9CRUS</name>
<dbReference type="Proteomes" id="UP000326759">
    <property type="component" value="Unassembled WGS sequence"/>
</dbReference>
<comment type="caution">
    <text evidence="2">The sequence shown here is derived from an EMBL/GenBank/DDBJ whole genome shotgun (WGS) entry which is preliminary data.</text>
</comment>
<evidence type="ECO:0000313" key="3">
    <source>
        <dbReference type="Proteomes" id="UP000326759"/>
    </source>
</evidence>
<keyword evidence="3" id="KW-1185">Reference proteome</keyword>
<organism evidence="2 3">
    <name type="scientific">Armadillidium nasatum</name>
    <dbReference type="NCBI Taxonomy" id="96803"/>
    <lineage>
        <taxon>Eukaryota</taxon>
        <taxon>Metazoa</taxon>
        <taxon>Ecdysozoa</taxon>
        <taxon>Arthropoda</taxon>
        <taxon>Crustacea</taxon>
        <taxon>Multicrustacea</taxon>
        <taxon>Malacostraca</taxon>
        <taxon>Eumalacostraca</taxon>
        <taxon>Peracarida</taxon>
        <taxon>Isopoda</taxon>
        <taxon>Oniscidea</taxon>
        <taxon>Crinocheta</taxon>
        <taxon>Armadillidiidae</taxon>
        <taxon>Armadillidium</taxon>
    </lineage>
</organism>